<dbReference type="GO" id="GO:0070059">
    <property type="term" value="P:intrinsic apoptotic signaling pathway in response to endoplasmic reticulum stress"/>
    <property type="evidence" value="ECO:0007669"/>
    <property type="project" value="TreeGrafter"/>
</dbReference>
<keyword evidence="2" id="KW-0418">Kinase</keyword>
<dbReference type="AlphaFoldDB" id="W6QNK6"/>
<proteinExistence type="predicted"/>
<dbReference type="PANTHER" id="PTHR13954:SF6">
    <property type="entry name" value="NON-SPECIFIC SERINE_THREONINE PROTEIN KINASE"/>
    <property type="match status" value="1"/>
</dbReference>
<dbReference type="EMBL" id="HG792018">
    <property type="protein sequence ID" value="CDM35694.1"/>
    <property type="molecule type" value="Genomic_DNA"/>
</dbReference>
<dbReference type="GO" id="GO:0005524">
    <property type="term" value="F:ATP binding"/>
    <property type="evidence" value="ECO:0007669"/>
    <property type="project" value="InterPro"/>
</dbReference>
<name>W6QNK6_PENRF</name>
<evidence type="ECO:0000313" key="3">
    <source>
        <dbReference type="Proteomes" id="UP000030686"/>
    </source>
</evidence>
<protein>
    <submittedName>
        <fullName evidence="2">Protein kinase-like domain</fullName>
    </submittedName>
</protein>
<dbReference type="STRING" id="1365484.W6QNK6"/>
<dbReference type="Gene3D" id="1.10.510.10">
    <property type="entry name" value="Transferase(Phosphotransferase) domain 1"/>
    <property type="match status" value="1"/>
</dbReference>
<dbReference type="InterPro" id="IPR000719">
    <property type="entry name" value="Prot_kinase_dom"/>
</dbReference>
<dbReference type="SUPFAM" id="SSF56112">
    <property type="entry name" value="Protein kinase-like (PK-like)"/>
    <property type="match status" value="1"/>
</dbReference>
<evidence type="ECO:0000313" key="2">
    <source>
        <dbReference type="EMBL" id="CDM35694.1"/>
    </source>
</evidence>
<keyword evidence="2" id="KW-0808">Transferase</keyword>
<dbReference type="Proteomes" id="UP000030686">
    <property type="component" value="Unassembled WGS sequence"/>
</dbReference>
<organism evidence="2 3">
    <name type="scientific">Penicillium roqueforti (strain FM164)</name>
    <dbReference type="NCBI Taxonomy" id="1365484"/>
    <lineage>
        <taxon>Eukaryota</taxon>
        <taxon>Fungi</taxon>
        <taxon>Dikarya</taxon>
        <taxon>Ascomycota</taxon>
        <taxon>Pezizomycotina</taxon>
        <taxon>Eurotiomycetes</taxon>
        <taxon>Eurotiomycetidae</taxon>
        <taxon>Eurotiales</taxon>
        <taxon>Aspergillaceae</taxon>
        <taxon>Penicillium</taxon>
    </lineage>
</organism>
<dbReference type="GO" id="GO:0004521">
    <property type="term" value="F:RNA endonuclease activity"/>
    <property type="evidence" value="ECO:0007669"/>
    <property type="project" value="InterPro"/>
</dbReference>
<dbReference type="OrthoDB" id="4062651at2759"/>
<sequence length="254" mass="28424">MPTLPIVNMELQFLEMRETYEDSGCGFQFAGTLVVYQVQGLLYHAKLKGRCSSPSIVNAEDLMNVKQIPASAYDPKFPVGFTLSPGSLPNGCHVKKPRLINCDRISEGPQPNLIAEDILREARIYELLTLHPHPNIATYLGCQVSDGTITGLCLKKYPHTLMKEVNPGALKKRALRNMRKAKGEYSHFLTGIENGIQHLHSLGLVHNDINPSNIMIDEDRAIIIDFGSCRKLGESLENVGRTYEWCDDKVRSLF</sequence>
<feature type="domain" description="Protein kinase" evidence="1">
    <location>
        <begin position="77"/>
        <end position="254"/>
    </location>
</feature>
<gene>
    <name evidence="2" type="ORF">PROQFM164_S04g000575</name>
</gene>
<evidence type="ECO:0000259" key="1">
    <source>
        <dbReference type="PROSITE" id="PS50011"/>
    </source>
</evidence>
<dbReference type="PROSITE" id="PS50011">
    <property type="entry name" value="PROTEIN_KINASE_DOM"/>
    <property type="match status" value="1"/>
</dbReference>
<dbReference type="GO" id="GO:1990604">
    <property type="term" value="C:IRE1-TRAF2-ASK1 complex"/>
    <property type="evidence" value="ECO:0007669"/>
    <property type="project" value="TreeGrafter"/>
</dbReference>
<dbReference type="InterPro" id="IPR045133">
    <property type="entry name" value="IRE1/2-like"/>
</dbReference>
<reference evidence="2" key="1">
    <citation type="journal article" date="2014" name="Nat. Commun.">
        <title>Multiple recent horizontal transfers of a large genomic region in cheese making fungi.</title>
        <authorList>
            <person name="Cheeseman K."/>
            <person name="Ropars J."/>
            <person name="Renault P."/>
            <person name="Dupont J."/>
            <person name="Gouzy J."/>
            <person name="Branca A."/>
            <person name="Abraham A.L."/>
            <person name="Ceppi M."/>
            <person name="Conseiller E."/>
            <person name="Debuchy R."/>
            <person name="Malagnac F."/>
            <person name="Goarin A."/>
            <person name="Silar P."/>
            <person name="Lacoste S."/>
            <person name="Sallet E."/>
            <person name="Bensimon A."/>
            <person name="Giraud T."/>
            <person name="Brygoo Y."/>
        </authorList>
    </citation>
    <scope>NUCLEOTIDE SEQUENCE [LARGE SCALE GENOMIC DNA]</scope>
    <source>
        <strain evidence="2">FM164</strain>
    </source>
</reference>
<dbReference type="GO" id="GO:0004674">
    <property type="term" value="F:protein serine/threonine kinase activity"/>
    <property type="evidence" value="ECO:0007669"/>
    <property type="project" value="InterPro"/>
</dbReference>
<dbReference type="GO" id="GO:0051082">
    <property type="term" value="F:unfolded protein binding"/>
    <property type="evidence" value="ECO:0007669"/>
    <property type="project" value="TreeGrafter"/>
</dbReference>
<dbReference type="PANTHER" id="PTHR13954">
    <property type="entry name" value="IRE1-RELATED"/>
    <property type="match status" value="1"/>
</dbReference>
<dbReference type="GO" id="GO:0036498">
    <property type="term" value="P:IRE1-mediated unfolded protein response"/>
    <property type="evidence" value="ECO:0007669"/>
    <property type="project" value="TreeGrafter"/>
</dbReference>
<dbReference type="OMA" id="IMVADDR"/>
<dbReference type="InterPro" id="IPR011009">
    <property type="entry name" value="Kinase-like_dom_sf"/>
</dbReference>
<keyword evidence="3" id="KW-1185">Reference proteome</keyword>
<dbReference type="Pfam" id="PF00069">
    <property type="entry name" value="Pkinase"/>
    <property type="match status" value="1"/>
</dbReference>
<accession>W6QNK6</accession>